<keyword evidence="1" id="KW-0472">Membrane</keyword>
<dbReference type="Pfam" id="PF13439">
    <property type="entry name" value="Glyco_transf_4"/>
    <property type="match status" value="1"/>
</dbReference>
<keyword evidence="1" id="KW-1133">Transmembrane helix</keyword>
<gene>
    <name evidence="3" type="ORF">LCGC14_2613600</name>
</gene>
<feature type="transmembrane region" description="Helical" evidence="1">
    <location>
        <begin position="86"/>
        <end position="103"/>
    </location>
</feature>
<protein>
    <recommendedName>
        <fullName evidence="2">Glycosyltransferase subfamily 4-like N-terminal domain-containing protein</fullName>
    </recommendedName>
</protein>
<dbReference type="Gene3D" id="3.40.50.2000">
    <property type="entry name" value="Glycogen Phosphorylase B"/>
    <property type="match status" value="1"/>
</dbReference>
<dbReference type="EMBL" id="LAZR01044422">
    <property type="protein sequence ID" value="KKL04685.1"/>
    <property type="molecule type" value="Genomic_DNA"/>
</dbReference>
<dbReference type="SUPFAM" id="SSF53756">
    <property type="entry name" value="UDP-Glycosyltransferase/glycogen phosphorylase"/>
    <property type="match status" value="1"/>
</dbReference>
<reference evidence="3" key="1">
    <citation type="journal article" date="2015" name="Nature">
        <title>Complex archaea that bridge the gap between prokaryotes and eukaryotes.</title>
        <authorList>
            <person name="Spang A."/>
            <person name="Saw J.H."/>
            <person name="Jorgensen S.L."/>
            <person name="Zaremba-Niedzwiedzka K."/>
            <person name="Martijn J."/>
            <person name="Lind A.E."/>
            <person name="van Eijk R."/>
            <person name="Schleper C."/>
            <person name="Guy L."/>
            <person name="Ettema T.J."/>
        </authorList>
    </citation>
    <scope>NUCLEOTIDE SEQUENCE</scope>
</reference>
<proteinExistence type="predicted"/>
<evidence type="ECO:0000256" key="1">
    <source>
        <dbReference type="SAM" id="Phobius"/>
    </source>
</evidence>
<sequence length="214" mass="24109">MNILVFQQFYTNSKEAGISRFSIFADEWAKQGIKTTIISGSINYMAGEKKRNSAFKLFWKEIEEDNITVIRVYASSVGYRTFIGRVFSYITFIFSAFIAGMFVEKHDVVIASSPPIFIGFVAYAVSFFRRSKFVFEVRDPWPDVAVALGYVKSKTIISFINSIARLFYRKAKLIIVNSPGLKEYLIGKKGIKEVAVNIGSKSVSLSCENSSGFI</sequence>
<organism evidence="3">
    <name type="scientific">marine sediment metagenome</name>
    <dbReference type="NCBI Taxonomy" id="412755"/>
    <lineage>
        <taxon>unclassified sequences</taxon>
        <taxon>metagenomes</taxon>
        <taxon>ecological metagenomes</taxon>
    </lineage>
</organism>
<comment type="caution">
    <text evidence="3">The sequence shown here is derived from an EMBL/GenBank/DDBJ whole genome shotgun (WGS) entry which is preliminary data.</text>
</comment>
<evidence type="ECO:0000259" key="2">
    <source>
        <dbReference type="Pfam" id="PF13439"/>
    </source>
</evidence>
<feature type="domain" description="Glycosyltransferase subfamily 4-like N-terminal" evidence="2">
    <location>
        <begin position="25"/>
        <end position="193"/>
    </location>
</feature>
<dbReference type="InterPro" id="IPR028098">
    <property type="entry name" value="Glyco_trans_4-like_N"/>
</dbReference>
<dbReference type="AlphaFoldDB" id="A0A0F9A5B7"/>
<accession>A0A0F9A5B7</accession>
<feature type="transmembrane region" description="Helical" evidence="1">
    <location>
        <begin position="109"/>
        <end position="128"/>
    </location>
</feature>
<keyword evidence="1" id="KW-0812">Transmembrane</keyword>
<evidence type="ECO:0000313" key="3">
    <source>
        <dbReference type="EMBL" id="KKL04685.1"/>
    </source>
</evidence>
<name>A0A0F9A5B7_9ZZZZ</name>